<dbReference type="Proteomes" id="UP001649230">
    <property type="component" value="Chromosome"/>
</dbReference>
<keyword evidence="3" id="KW-1185">Reference proteome</keyword>
<keyword evidence="1" id="KW-1133">Transmembrane helix</keyword>
<dbReference type="RefSeq" id="WP_235120111.1">
    <property type="nucleotide sequence ID" value="NZ_CP090978.1"/>
</dbReference>
<feature type="transmembrane region" description="Helical" evidence="1">
    <location>
        <begin position="83"/>
        <end position="104"/>
    </location>
</feature>
<evidence type="ECO:0000313" key="3">
    <source>
        <dbReference type="Proteomes" id="UP001649230"/>
    </source>
</evidence>
<name>A0ABY3SL49_9BACL</name>
<feature type="transmembrane region" description="Helical" evidence="1">
    <location>
        <begin position="116"/>
        <end position="136"/>
    </location>
</feature>
<protein>
    <submittedName>
        <fullName evidence="2">KinB-signaling pathway activation protein</fullName>
    </submittedName>
</protein>
<organism evidence="2 3">
    <name type="scientific">Paenibacillus hexagrammi</name>
    <dbReference type="NCBI Taxonomy" id="2908839"/>
    <lineage>
        <taxon>Bacteria</taxon>
        <taxon>Bacillati</taxon>
        <taxon>Bacillota</taxon>
        <taxon>Bacilli</taxon>
        <taxon>Bacillales</taxon>
        <taxon>Paenibacillaceae</taxon>
        <taxon>Paenibacillus</taxon>
    </lineage>
</organism>
<evidence type="ECO:0000313" key="2">
    <source>
        <dbReference type="EMBL" id="UJF33717.1"/>
    </source>
</evidence>
<sequence length="200" mass="22492">MTLRKWFHLFWTTLVLGMLASTLIGLILQFSDRDFTVIGVSAVGFNVANMILGGATISVLSQMGFFAYLIVRFIMMGLIRSKTVWDMLQLAVVIVVLFDLVYLRYSNFAKAGSDTILSYFLMPVILLGISIGVSYWKMKMTNKIAFIPTLFFMVAVTVCEAVPALKLDNTASNWFMLAPLLVCNAWQILILHKILENKKS</sequence>
<feature type="transmembrane region" description="Helical" evidence="1">
    <location>
        <begin position="171"/>
        <end position="191"/>
    </location>
</feature>
<feature type="transmembrane region" description="Helical" evidence="1">
    <location>
        <begin position="145"/>
        <end position="165"/>
    </location>
</feature>
<dbReference type="PIRSF" id="PIRSF029886">
    <property type="entry name" value="KBAA"/>
    <property type="match status" value="1"/>
</dbReference>
<accession>A0ABY3SL49</accession>
<reference evidence="2 3" key="1">
    <citation type="journal article" date="2024" name="Int. J. Syst. Evol. Microbiol.">
        <title>Paenibacillus hexagrammi sp. nov., a novel bacterium isolated from the gut content of Hexagrammos agrammus.</title>
        <authorList>
            <person name="Jung H.K."/>
            <person name="Kim D.G."/>
            <person name="Zin H."/>
            <person name="Park J."/>
            <person name="Jung H."/>
            <person name="Kim Y.O."/>
            <person name="Kong H.J."/>
            <person name="Kim J.W."/>
            <person name="Kim Y.S."/>
        </authorList>
    </citation>
    <scope>NUCLEOTIDE SEQUENCE [LARGE SCALE GENOMIC DNA]</scope>
    <source>
        <strain evidence="2 3">YPD9-1</strain>
    </source>
</reference>
<gene>
    <name evidence="2" type="ORF">L0M14_00055</name>
</gene>
<keyword evidence="1" id="KW-0472">Membrane</keyword>
<feature type="transmembrane region" description="Helical" evidence="1">
    <location>
        <begin position="50"/>
        <end position="71"/>
    </location>
</feature>
<proteinExistence type="predicted"/>
<dbReference type="InterPro" id="IPR024164">
    <property type="entry name" value="KinB-signalling_activ"/>
</dbReference>
<keyword evidence="1" id="KW-0812">Transmembrane</keyword>
<evidence type="ECO:0000256" key="1">
    <source>
        <dbReference type="SAM" id="Phobius"/>
    </source>
</evidence>
<dbReference type="SMART" id="SM01251">
    <property type="entry name" value="KbaA"/>
    <property type="match status" value="1"/>
</dbReference>
<dbReference type="Pfam" id="PF14089">
    <property type="entry name" value="KbaA"/>
    <property type="match status" value="1"/>
</dbReference>
<feature type="transmembrane region" description="Helical" evidence="1">
    <location>
        <begin position="7"/>
        <end position="30"/>
    </location>
</feature>
<dbReference type="EMBL" id="CP090978">
    <property type="protein sequence ID" value="UJF33717.1"/>
    <property type="molecule type" value="Genomic_DNA"/>
</dbReference>